<comment type="caution">
    <text evidence="3">The sequence shown here is derived from an EMBL/GenBank/DDBJ whole genome shotgun (WGS) entry which is preliminary data.</text>
</comment>
<dbReference type="RefSeq" id="WP_215917411.1">
    <property type="nucleotide sequence ID" value="NZ_JAHKNI010000004.1"/>
</dbReference>
<evidence type="ECO:0000313" key="3">
    <source>
        <dbReference type="EMBL" id="MBU3065685.1"/>
    </source>
</evidence>
<dbReference type="InterPro" id="IPR036388">
    <property type="entry name" value="WH-like_DNA-bd_sf"/>
</dbReference>
<evidence type="ECO:0000313" key="4">
    <source>
        <dbReference type="Proteomes" id="UP000733379"/>
    </source>
</evidence>
<keyword evidence="4" id="KW-1185">Reference proteome</keyword>
<organism evidence="3 4">
    <name type="scientific">Nocardia albiluteola</name>
    <dbReference type="NCBI Taxonomy" id="2842303"/>
    <lineage>
        <taxon>Bacteria</taxon>
        <taxon>Bacillati</taxon>
        <taxon>Actinomycetota</taxon>
        <taxon>Actinomycetes</taxon>
        <taxon>Mycobacteriales</taxon>
        <taxon>Nocardiaceae</taxon>
        <taxon>Nocardia</taxon>
    </lineage>
</organism>
<feature type="domain" description="HTH marR-type" evidence="1">
    <location>
        <begin position="1"/>
        <end position="144"/>
    </location>
</feature>
<accession>A0ABS6B7C5</accession>
<dbReference type="SMART" id="SM00347">
    <property type="entry name" value="HTH_MARR"/>
    <property type="match status" value="1"/>
</dbReference>
<dbReference type="EMBL" id="JAHKNI010000004">
    <property type="protein sequence ID" value="MBU3062481.1"/>
    <property type="molecule type" value="Genomic_DNA"/>
</dbReference>
<sequence length="155" mass="17207">MVRWLDDDEQTTWQAYIRLRQRMDSALAAGLAGDGVSAPDYEVLVALSQAPDDRLRARDLGAEICWDKSRLSKHLARMAARGLVERTPAADDARGVLVCLTAHGREVLQRAAPNHVELVRRLFIDEMSDEEVKALRSLADRVSAAAEERSEVDLG</sequence>
<dbReference type="PROSITE" id="PS50995">
    <property type="entry name" value="HTH_MARR_2"/>
    <property type="match status" value="1"/>
</dbReference>
<reference evidence="3 4" key="1">
    <citation type="submission" date="2021-06" db="EMBL/GenBank/DDBJ databases">
        <title>Actinomycetes sequencing.</title>
        <authorList>
            <person name="Shan Q."/>
        </authorList>
    </citation>
    <scope>NUCLEOTIDE SEQUENCE [LARGE SCALE GENOMIC DNA]</scope>
    <source>
        <strain evidence="3 4">NEAU-G5</strain>
    </source>
</reference>
<protein>
    <submittedName>
        <fullName evidence="3">MarR family winged helix-turn-helix transcriptional regulator</fullName>
    </submittedName>
</protein>
<dbReference type="PANTHER" id="PTHR33164:SF99">
    <property type="entry name" value="MARR FAMILY REGULATORY PROTEIN"/>
    <property type="match status" value="1"/>
</dbReference>
<dbReference type="PANTHER" id="PTHR33164">
    <property type="entry name" value="TRANSCRIPTIONAL REGULATOR, MARR FAMILY"/>
    <property type="match status" value="1"/>
</dbReference>
<dbReference type="InterPro" id="IPR036390">
    <property type="entry name" value="WH_DNA-bd_sf"/>
</dbReference>
<dbReference type="Pfam" id="PF12802">
    <property type="entry name" value="MarR_2"/>
    <property type="match status" value="1"/>
</dbReference>
<dbReference type="Proteomes" id="UP000733379">
    <property type="component" value="Unassembled WGS sequence"/>
</dbReference>
<gene>
    <name evidence="2" type="ORF">KO481_13235</name>
    <name evidence="3" type="ORF">KO481_29675</name>
</gene>
<evidence type="ECO:0000313" key="2">
    <source>
        <dbReference type="EMBL" id="MBU3062481.1"/>
    </source>
</evidence>
<dbReference type="InterPro" id="IPR000835">
    <property type="entry name" value="HTH_MarR-typ"/>
</dbReference>
<name>A0ABS6B7C5_9NOCA</name>
<dbReference type="InterPro" id="IPR039422">
    <property type="entry name" value="MarR/SlyA-like"/>
</dbReference>
<proteinExistence type="predicted"/>
<dbReference type="SUPFAM" id="SSF46785">
    <property type="entry name" value="Winged helix' DNA-binding domain"/>
    <property type="match status" value="1"/>
</dbReference>
<dbReference type="EMBL" id="JAHKNI010000011">
    <property type="protein sequence ID" value="MBU3065685.1"/>
    <property type="molecule type" value="Genomic_DNA"/>
</dbReference>
<dbReference type="Gene3D" id="1.10.10.10">
    <property type="entry name" value="Winged helix-like DNA-binding domain superfamily/Winged helix DNA-binding domain"/>
    <property type="match status" value="1"/>
</dbReference>
<evidence type="ECO:0000259" key="1">
    <source>
        <dbReference type="PROSITE" id="PS50995"/>
    </source>
</evidence>